<reference evidence="2" key="1">
    <citation type="submission" date="2016-10" db="EMBL/GenBank/DDBJ databases">
        <authorList>
            <person name="Varghese N."/>
            <person name="Submissions S."/>
        </authorList>
    </citation>
    <scope>NUCLEOTIDE SEQUENCE [LARGE SCALE GENOMIC DNA]</scope>
    <source>
        <strain evidence="2">CGMCC 1.7285</strain>
    </source>
</reference>
<dbReference type="SUPFAM" id="SSF82784">
    <property type="entry name" value="OsmC-like"/>
    <property type="match status" value="1"/>
</dbReference>
<dbReference type="Pfam" id="PF02566">
    <property type="entry name" value="OsmC"/>
    <property type="match status" value="1"/>
</dbReference>
<gene>
    <name evidence="1" type="ORF">SAMN04488070_1433</name>
</gene>
<dbReference type="InterPro" id="IPR036102">
    <property type="entry name" value="OsmC/Ohrsf"/>
</dbReference>
<dbReference type="InterPro" id="IPR015946">
    <property type="entry name" value="KH_dom-like_a/b"/>
</dbReference>
<dbReference type="AlphaFoldDB" id="A0A1I6H4A5"/>
<dbReference type="Gene3D" id="3.30.300.20">
    <property type="match status" value="1"/>
</dbReference>
<dbReference type="Proteomes" id="UP000199424">
    <property type="component" value="Unassembled WGS sequence"/>
</dbReference>
<dbReference type="PANTHER" id="PTHR34352">
    <property type="entry name" value="PROTEIN YHFA"/>
    <property type="match status" value="1"/>
</dbReference>
<dbReference type="PANTHER" id="PTHR34352:SF1">
    <property type="entry name" value="PROTEIN YHFA"/>
    <property type="match status" value="1"/>
</dbReference>
<dbReference type="InterPro" id="IPR003718">
    <property type="entry name" value="OsmC/Ohr_fam"/>
</dbReference>
<proteinExistence type="predicted"/>
<keyword evidence="2" id="KW-1185">Reference proteome</keyword>
<dbReference type="EMBL" id="FOYU01000002">
    <property type="protein sequence ID" value="SFR49295.1"/>
    <property type="molecule type" value="Genomic_DNA"/>
</dbReference>
<dbReference type="NCBIfam" id="NF008009">
    <property type="entry name" value="PRK10738.1"/>
    <property type="match status" value="1"/>
</dbReference>
<accession>A0A1I6H4A5</accession>
<organism evidence="1 2">
    <name type="scientific">Pseudidiomarina maritima</name>
    <dbReference type="NCBI Taxonomy" id="519453"/>
    <lineage>
        <taxon>Bacteria</taxon>
        <taxon>Pseudomonadati</taxon>
        <taxon>Pseudomonadota</taxon>
        <taxon>Gammaproteobacteria</taxon>
        <taxon>Alteromonadales</taxon>
        <taxon>Idiomarinaceae</taxon>
        <taxon>Pseudidiomarina</taxon>
    </lineage>
</organism>
<name>A0A1I6H4A5_9GAMM</name>
<protein>
    <submittedName>
        <fullName evidence="1">Putative redox protein</fullName>
    </submittedName>
</protein>
<evidence type="ECO:0000313" key="1">
    <source>
        <dbReference type="EMBL" id="SFR49295.1"/>
    </source>
</evidence>
<evidence type="ECO:0000313" key="2">
    <source>
        <dbReference type="Proteomes" id="UP000199424"/>
    </source>
</evidence>
<sequence>MAATMHATVNWRDGLVFEAKSGSGHTVAMDGNKAEAASPMELVLMAAGGCSSVDVVSILEKARQQVTGVQCEVKGERADAVPAVFTHVHLHFIITGTDVAEKHVERAVALSADKYCSVAKMLEASVKVTHSYAIVDTGENA</sequence>
<dbReference type="Gene3D" id="2.20.25.10">
    <property type="match status" value="1"/>
</dbReference>